<feature type="compositionally biased region" description="Basic residues" evidence="9">
    <location>
        <begin position="564"/>
        <end position="574"/>
    </location>
</feature>
<sequence length="690" mass="81054">MPKPKVTSNDMGEEEIAEHNNTNTNTGAAEREVAGRKERRKAAKKEKRKQKRKEVAEAARREEEARLNDPEEQLRLQAEEEEEKARVERERLEFEEREKKILEEWERKIAEDQREEEDERRRRAEEDEYQLKQNHGDGADEDGWEYVEEGPPEIIWQGNEIIVKKKKIRVKKKDADQTKEDLNRPTSNPLPPQSEFVDDYKDTSILSAQQLLKNVAEETPNFGTEQDKAHCPFHLKTGACRFGSRCSRIHFYPDKSCTFLIKNMYNGPGLAWEQDEGLEHTDEEVEHAYEEFYEDVHTEFLKFGEIVNFKVCRNGSPHLRGNVYVHYKSLDSAVVAYQTVNGRYFAGKQIYEAIETSVLGRMTVQCEFVGVTRWKVAICGEFMKSKLQACSRGIACNFIHCFRNPGGDYEWADWDKAAPIYWVKKMSALFGYTDESGYERHIERGSPRLFRKSNRISTDDVDRYHYRRSRSREISYSRSSRNYSDDDDDDFRSSERRRRHTTADRKHPENFHGKQRDDTSKSRDKPYSKNGKSESQDGKSNRMSVPEIESDEKMHRVDRENYTRRHSSMSRRHSDKAASTSPDDRLFDDEERESTHIYRKENRKNHGRSYTTSDSRSRSRKDTGKTKTEFGGSEKEVHGQSKKKSRKRETGERDDSECRTERRKAKRSHVTDYRIDEATDGRGRWEPSLD</sequence>
<keyword evidence="4 8" id="KW-0862">Zinc</keyword>
<evidence type="ECO:0000313" key="12">
    <source>
        <dbReference type="EMBL" id="KAL3620787.1"/>
    </source>
</evidence>
<feature type="zinc finger region" description="C3H1-type" evidence="8">
    <location>
        <begin position="373"/>
        <end position="403"/>
    </location>
</feature>
<protein>
    <recommendedName>
        <fullName evidence="14">Zinc finger CCCH domain-containing protein 5</fullName>
    </recommendedName>
</protein>
<feature type="domain" description="RRM" evidence="10">
    <location>
        <begin position="257"/>
        <end position="357"/>
    </location>
</feature>
<keyword evidence="2" id="KW-0677">Repeat</keyword>
<dbReference type="EMBL" id="JAVIJP010000066">
    <property type="protein sequence ID" value="KAL3620787.1"/>
    <property type="molecule type" value="Genomic_DNA"/>
</dbReference>
<feature type="zinc finger region" description="C3H1-type" evidence="8">
    <location>
        <begin position="225"/>
        <end position="253"/>
    </location>
</feature>
<feature type="compositionally biased region" description="Basic and acidic residues" evidence="9">
    <location>
        <begin position="648"/>
        <end position="660"/>
    </location>
</feature>
<dbReference type="SMART" id="SM00356">
    <property type="entry name" value="ZnF_C3H1"/>
    <property type="match status" value="2"/>
</dbReference>
<dbReference type="InterPro" id="IPR009145">
    <property type="entry name" value="U2AF_small"/>
</dbReference>
<evidence type="ECO:0000256" key="5">
    <source>
        <dbReference type="ARBA" id="ARBA00022884"/>
    </source>
</evidence>
<evidence type="ECO:0000256" key="2">
    <source>
        <dbReference type="ARBA" id="ARBA00022737"/>
    </source>
</evidence>
<comment type="caution">
    <text evidence="12">The sequence shown here is derived from an EMBL/GenBank/DDBJ whole genome shotgun (WGS) entry which is preliminary data.</text>
</comment>
<dbReference type="Gene3D" id="3.30.70.330">
    <property type="match status" value="1"/>
</dbReference>
<dbReference type="PANTHER" id="PTHR12620">
    <property type="entry name" value="U2 SNRNP AUXILIARY FACTOR, SMALL SUBUNIT"/>
    <property type="match status" value="1"/>
</dbReference>
<dbReference type="Pfam" id="PF00076">
    <property type="entry name" value="RRM_1"/>
    <property type="match status" value="1"/>
</dbReference>
<evidence type="ECO:0000256" key="3">
    <source>
        <dbReference type="ARBA" id="ARBA00022771"/>
    </source>
</evidence>
<name>A0ABD3BU28_9LAMI</name>
<evidence type="ECO:0000259" key="11">
    <source>
        <dbReference type="PROSITE" id="PS50103"/>
    </source>
</evidence>
<accession>A0ABD3BU28</accession>
<feature type="compositionally biased region" description="Basic and acidic residues" evidence="9">
    <location>
        <begin position="53"/>
        <end position="112"/>
    </location>
</feature>
<keyword evidence="3 8" id="KW-0863">Zinc-finger</keyword>
<feature type="compositionally biased region" description="Basic and acidic residues" evidence="9">
    <location>
        <begin position="615"/>
        <end position="639"/>
    </location>
</feature>
<feature type="domain" description="C3H1-type" evidence="11">
    <location>
        <begin position="225"/>
        <end position="253"/>
    </location>
</feature>
<evidence type="ECO:0000256" key="8">
    <source>
        <dbReference type="PROSITE-ProRule" id="PRU00723"/>
    </source>
</evidence>
<keyword evidence="1 8" id="KW-0479">Metal-binding</keyword>
<proteinExistence type="predicted"/>
<dbReference type="InterPro" id="IPR003954">
    <property type="entry name" value="RRM_euk-type"/>
</dbReference>
<feature type="compositionally biased region" description="Basic residues" evidence="9">
    <location>
        <begin position="37"/>
        <end position="52"/>
    </location>
</feature>
<keyword evidence="13" id="KW-1185">Reference proteome</keyword>
<dbReference type="FunFam" id="3.30.70.330:FF:000318">
    <property type="entry name" value="Zinc finger CCCH domain-containing protein 5"/>
    <property type="match status" value="1"/>
</dbReference>
<feature type="compositionally biased region" description="Basic and acidic residues" evidence="9">
    <location>
        <begin position="669"/>
        <end position="690"/>
    </location>
</feature>
<organism evidence="12 13">
    <name type="scientific">Castilleja foliolosa</name>
    <dbReference type="NCBI Taxonomy" id="1961234"/>
    <lineage>
        <taxon>Eukaryota</taxon>
        <taxon>Viridiplantae</taxon>
        <taxon>Streptophyta</taxon>
        <taxon>Embryophyta</taxon>
        <taxon>Tracheophyta</taxon>
        <taxon>Spermatophyta</taxon>
        <taxon>Magnoliopsida</taxon>
        <taxon>eudicotyledons</taxon>
        <taxon>Gunneridae</taxon>
        <taxon>Pentapetalae</taxon>
        <taxon>asterids</taxon>
        <taxon>lamiids</taxon>
        <taxon>Lamiales</taxon>
        <taxon>Orobanchaceae</taxon>
        <taxon>Pedicularideae</taxon>
        <taxon>Castillejinae</taxon>
        <taxon>Castilleja</taxon>
    </lineage>
</organism>
<feature type="compositionally biased region" description="Basic and acidic residues" evidence="9">
    <location>
        <begin position="501"/>
        <end position="540"/>
    </location>
</feature>
<evidence type="ECO:0000256" key="7">
    <source>
        <dbReference type="PROSITE-ProRule" id="PRU00176"/>
    </source>
</evidence>
<evidence type="ECO:0000313" key="13">
    <source>
        <dbReference type="Proteomes" id="UP001632038"/>
    </source>
</evidence>
<keyword evidence="6" id="KW-0238">DNA-binding</keyword>
<feature type="compositionally biased region" description="Polar residues" evidence="9">
    <location>
        <begin position="1"/>
        <end position="10"/>
    </location>
</feature>
<dbReference type="AlphaFoldDB" id="A0ABD3BU28"/>
<dbReference type="Proteomes" id="UP001632038">
    <property type="component" value="Unassembled WGS sequence"/>
</dbReference>
<reference evidence="13" key="1">
    <citation type="journal article" date="2024" name="IScience">
        <title>Strigolactones Initiate the Formation of Haustorium-like Structures in Castilleja.</title>
        <authorList>
            <person name="Buerger M."/>
            <person name="Peterson D."/>
            <person name="Chory J."/>
        </authorList>
    </citation>
    <scope>NUCLEOTIDE SEQUENCE [LARGE SCALE GENOMIC DNA]</scope>
</reference>
<keyword evidence="5 7" id="KW-0694">RNA-binding</keyword>
<dbReference type="InterPro" id="IPR012677">
    <property type="entry name" value="Nucleotide-bd_a/b_plait_sf"/>
</dbReference>
<dbReference type="PRINTS" id="PR01848">
    <property type="entry name" value="U2AUXFACTOR"/>
</dbReference>
<feature type="compositionally biased region" description="Basic and acidic residues" evidence="9">
    <location>
        <begin position="173"/>
        <end position="183"/>
    </location>
</feature>
<evidence type="ECO:0000256" key="6">
    <source>
        <dbReference type="ARBA" id="ARBA00023125"/>
    </source>
</evidence>
<dbReference type="Pfam" id="PF00642">
    <property type="entry name" value="zf-CCCH"/>
    <property type="match status" value="2"/>
</dbReference>
<gene>
    <name evidence="12" type="ORF">CASFOL_035699</name>
</gene>
<evidence type="ECO:0000259" key="10">
    <source>
        <dbReference type="PROSITE" id="PS50102"/>
    </source>
</evidence>
<dbReference type="PROSITE" id="PS50103">
    <property type="entry name" value="ZF_C3H1"/>
    <property type="match status" value="2"/>
</dbReference>
<dbReference type="PROSITE" id="PS50102">
    <property type="entry name" value="RRM"/>
    <property type="match status" value="1"/>
</dbReference>
<dbReference type="GO" id="GO:0008270">
    <property type="term" value="F:zinc ion binding"/>
    <property type="evidence" value="ECO:0007669"/>
    <property type="project" value="UniProtKB-KW"/>
</dbReference>
<evidence type="ECO:0008006" key="14">
    <source>
        <dbReference type="Google" id="ProtNLM"/>
    </source>
</evidence>
<evidence type="ECO:0000256" key="4">
    <source>
        <dbReference type="ARBA" id="ARBA00022833"/>
    </source>
</evidence>
<feature type="compositionally biased region" description="Basic and acidic residues" evidence="9">
    <location>
        <begin position="551"/>
        <end position="563"/>
    </location>
</feature>
<dbReference type="SUPFAM" id="SSF54928">
    <property type="entry name" value="RNA-binding domain, RBD"/>
    <property type="match status" value="1"/>
</dbReference>
<feature type="region of interest" description="Disordered" evidence="9">
    <location>
        <begin position="173"/>
        <end position="195"/>
    </location>
</feature>
<feature type="domain" description="C3H1-type" evidence="11">
    <location>
        <begin position="373"/>
        <end position="403"/>
    </location>
</feature>
<evidence type="ECO:0000256" key="9">
    <source>
        <dbReference type="SAM" id="MobiDB-lite"/>
    </source>
</evidence>
<feature type="region of interest" description="Disordered" evidence="9">
    <location>
        <begin position="475"/>
        <end position="690"/>
    </location>
</feature>
<dbReference type="InterPro" id="IPR000504">
    <property type="entry name" value="RRM_dom"/>
</dbReference>
<evidence type="ECO:0000256" key="1">
    <source>
        <dbReference type="ARBA" id="ARBA00022723"/>
    </source>
</evidence>
<dbReference type="SMART" id="SM00361">
    <property type="entry name" value="RRM_1"/>
    <property type="match status" value="1"/>
</dbReference>
<dbReference type="GO" id="GO:0003677">
    <property type="term" value="F:DNA binding"/>
    <property type="evidence" value="ECO:0007669"/>
    <property type="project" value="UniProtKB-KW"/>
</dbReference>
<feature type="region of interest" description="Disordered" evidence="9">
    <location>
        <begin position="1"/>
        <end position="142"/>
    </location>
</feature>
<dbReference type="GO" id="GO:0003723">
    <property type="term" value="F:RNA binding"/>
    <property type="evidence" value="ECO:0007669"/>
    <property type="project" value="UniProtKB-UniRule"/>
</dbReference>
<dbReference type="InterPro" id="IPR000571">
    <property type="entry name" value="Znf_CCCH"/>
</dbReference>
<dbReference type="InterPro" id="IPR035979">
    <property type="entry name" value="RBD_domain_sf"/>
</dbReference>